<keyword evidence="6 10" id="KW-0653">Protein transport</keyword>
<keyword evidence="3 10" id="KW-0813">Transport</keyword>
<feature type="transmembrane region" description="Helical" evidence="10">
    <location>
        <begin position="55"/>
        <end position="74"/>
    </location>
</feature>
<evidence type="ECO:0000313" key="12">
    <source>
        <dbReference type="EMBL" id="MCO6043370.1"/>
    </source>
</evidence>
<evidence type="ECO:0000256" key="8">
    <source>
        <dbReference type="ARBA" id="ARBA00023010"/>
    </source>
</evidence>
<feature type="compositionally biased region" description="Low complexity" evidence="11">
    <location>
        <begin position="96"/>
        <end position="134"/>
    </location>
</feature>
<dbReference type="PANTHER" id="PTHR34182">
    <property type="entry name" value="PROTEIN-EXPORT MEMBRANE PROTEIN SECG"/>
    <property type="match status" value="1"/>
</dbReference>
<keyword evidence="7 10" id="KW-1133">Transmembrane helix</keyword>
<evidence type="ECO:0000256" key="3">
    <source>
        <dbReference type="ARBA" id="ARBA00022448"/>
    </source>
</evidence>
<accession>A0A9X2F6V4</accession>
<dbReference type="Proteomes" id="UP001155241">
    <property type="component" value="Unassembled WGS sequence"/>
</dbReference>
<reference evidence="12" key="1">
    <citation type="submission" date="2022-06" db="EMBL/GenBank/DDBJ databases">
        <title>Aeoliella straminimaris, a novel planctomycete from sediments.</title>
        <authorList>
            <person name="Vitorino I.R."/>
            <person name="Lage O.M."/>
        </authorList>
    </citation>
    <scope>NUCLEOTIDE SEQUENCE</scope>
    <source>
        <strain evidence="12">ICT_H6.2</strain>
    </source>
</reference>
<keyword evidence="5 10" id="KW-0812">Transmembrane</keyword>
<name>A0A9X2F6V4_9BACT</name>
<evidence type="ECO:0000256" key="2">
    <source>
        <dbReference type="ARBA" id="ARBA00008445"/>
    </source>
</evidence>
<dbReference type="NCBIfam" id="TIGR00810">
    <property type="entry name" value="secG"/>
    <property type="match status" value="1"/>
</dbReference>
<dbReference type="GO" id="GO:0009306">
    <property type="term" value="P:protein secretion"/>
    <property type="evidence" value="ECO:0007669"/>
    <property type="project" value="UniProtKB-UniRule"/>
</dbReference>
<evidence type="ECO:0000256" key="1">
    <source>
        <dbReference type="ARBA" id="ARBA00004651"/>
    </source>
</evidence>
<evidence type="ECO:0000256" key="6">
    <source>
        <dbReference type="ARBA" id="ARBA00022927"/>
    </source>
</evidence>
<keyword evidence="8 10" id="KW-0811">Translocation</keyword>
<dbReference type="GO" id="GO:0043952">
    <property type="term" value="P:protein transport by the Sec complex"/>
    <property type="evidence" value="ECO:0007669"/>
    <property type="project" value="TreeGrafter"/>
</dbReference>
<keyword evidence="13" id="KW-1185">Reference proteome</keyword>
<keyword evidence="9 10" id="KW-0472">Membrane</keyword>
<comment type="caution">
    <text evidence="12">The sequence shown here is derived from an EMBL/GenBank/DDBJ whole genome shotgun (WGS) entry which is preliminary data.</text>
</comment>
<dbReference type="RefSeq" id="WP_252851477.1">
    <property type="nucleotide sequence ID" value="NZ_JAMXLR010000023.1"/>
</dbReference>
<gene>
    <name evidence="12" type="primary">secG</name>
    <name evidence="12" type="ORF">NG895_05575</name>
</gene>
<dbReference type="GO" id="GO:0005886">
    <property type="term" value="C:plasma membrane"/>
    <property type="evidence" value="ECO:0007669"/>
    <property type="project" value="UniProtKB-SubCell"/>
</dbReference>
<evidence type="ECO:0000256" key="11">
    <source>
        <dbReference type="SAM" id="MobiDB-lite"/>
    </source>
</evidence>
<dbReference type="GO" id="GO:0065002">
    <property type="term" value="P:intracellular protein transmembrane transport"/>
    <property type="evidence" value="ECO:0007669"/>
    <property type="project" value="TreeGrafter"/>
</dbReference>
<evidence type="ECO:0000313" key="13">
    <source>
        <dbReference type="Proteomes" id="UP001155241"/>
    </source>
</evidence>
<proteinExistence type="inferred from homology"/>
<evidence type="ECO:0000256" key="4">
    <source>
        <dbReference type="ARBA" id="ARBA00022475"/>
    </source>
</evidence>
<dbReference type="GO" id="GO:0015450">
    <property type="term" value="F:protein-transporting ATPase activity"/>
    <property type="evidence" value="ECO:0007669"/>
    <property type="project" value="UniProtKB-UniRule"/>
</dbReference>
<evidence type="ECO:0000256" key="7">
    <source>
        <dbReference type="ARBA" id="ARBA00022989"/>
    </source>
</evidence>
<organism evidence="12 13">
    <name type="scientific">Aeoliella straminimaris</name>
    <dbReference type="NCBI Taxonomy" id="2954799"/>
    <lineage>
        <taxon>Bacteria</taxon>
        <taxon>Pseudomonadati</taxon>
        <taxon>Planctomycetota</taxon>
        <taxon>Planctomycetia</taxon>
        <taxon>Pirellulales</taxon>
        <taxon>Lacipirellulaceae</taxon>
        <taxon>Aeoliella</taxon>
    </lineage>
</organism>
<dbReference type="PRINTS" id="PR01651">
    <property type="entry name" value="SECGEXPORT"/>
</dbReference>
<dbReference type="PANTHER" id="PTHR34182:SF1">
    <property type="entry name" value="PROTEIN-EXPORT MEMBRANE PROTEIN SECG"/>
    <property type="match status" value="1"/>
</dbReference>
<comment type="function">
    <text evidence="10">Involved in protein export. Participates in an early event of protein translocation.</text>
</comment>
<comment type="caution">
    <text evidence="10">Lacks conserved residue(s) required for the propagation of feature annotation.</text>
</comment>
<dbReference type="InterPro" id="IPR004692">
    <property type="entry name" value="SecG"/>
</dbReference>
<dbReference type="AlphaFoldDB" id="A0A9X2F6V4"/>
<evidence type="ECO:0000256" key="10">
    <source>
        <dbReference type="RuleBase" id="RU365087"/>
    </source>
</evidence>
<evidence type="ECO:0000256" key="9">
    <source>
        <dbReference type="ARBA" id="ARBA00023136"/>
    </source>
</evidence>
<comment type="subcellular location">
    <subcellularLocation>
        <location evidence="1 10">Cell membrane</location>
        <topology evidence="1 10">Multi-pass membrane protein</topology>
    </subcellularLocation>
</comment>
<sequence length="134" mass="13460">MEALFQVALFLIALFMILLILVQRGRGGGLAGALGGPGGSSAFGAKAGDAFTKITAYTALIWMFVCIVATLYFANGRGGAGSSKLGGLDEKRSVQTETEGTGTGAAEESSSEAGDSSSATTEESSSSDSSSSEE</sequence>
<protein>
    <recommendedName>
        <fullName evidence="10">Protein-export membrane protein SecG</fullName>
    </recommendedName>
</protein>
<feature type="region of interest" description="Disordered" evidence="11">
    <location>
        <begin position="81"/>
        <end position="134"/>
    </location>
</feature>
<comment type="similarity">
    <text evidence="2 10">Belongs to the SecG family.</text>
</comment>
<keyword evidence="4 10" id="KW-1003">Cell membrane</keyword>
<dbReference type="Pfam" id="PF03840">
    <property type="entry name" value="SecG"/>
    <property type="match status" value="1"/>
</dbReference>
<dbReference type="EMBL" id="JAMXLR010000023">
    <property type="protein sequence ID" value="MCO6043370.1"/>
    <property type="molecule type" value="Genomic_DNA"/>
</dbReference>
<evidence type="ECO:0000256" key="5">
    <source>
        <dbReference type="ARBA" id="ARBA00022692"/>
    </source>
</evidence>